<proteinExistence type="predicted"/>
<reference evidence="1" key="1">
    <citation type="submission" date="2018-05" db="EMBL/GenBank/DDBJ databases">
        <authorList>
            <person name="Lanie J.A."/>
            <person name="Ng W.-L."/>
            <person name="Kazmierczak K.M."/>
            <person name="Andrzejewski T.M."/>
            <person name="Davidsen T.M."/>
            <person name="Wayne K.J."/>
            <person name="Tettelin H."/>
            <person name="Glass J.I."/>
            <person name="Rusch D."/>
            <person name="Podicherti R."/>
            <person name="Tsui H.-C.T."/>
            <person name="Winkler M.E."/>
        </authorList>
    </citation>
    <scope>NUCLEOTIDE SEQUENCE</scope>
</reference>
<dbReference type="EMBL" id="UINC01066411">
    <property type="protein sequence ID" value="SVB97098.1"/>
    <property type="molecule type" value="Genomic_DNA"/>
</dbReference>
<name>A0A382IC18_9ZZZZ</name>
<accession>A0A382IC18</accession>
<evidence type="ECO:0000313" key="1">
    <source>
        <dbReference type="EMBL" id="SVB97098.1"/>
    </source>
</evidence>
<protein>
    <submittedName>
        <fullName evidence="1">Uncharacterized protein</fullName>
    </submittedName>
</protein>
<dbReference type="AlphaFoldDB" id="A0A382IC18"/>
<gene>
    <name evidence="1" type="ORF">METZ01_LOCUS249952</name>
</gene>
<sequence length="188" mass="21155">MNLQQRTISVEANALSCEVAPNVVDGHFDTTGEMYINAKLVKIGEQYYNTKQSRTLRTGKKYAELVIELDQPTYITHIEIYAMSKMTNVKIFVVKEKPEVGDWLTFEPTRVRHTTHTIPAGSAAKFRLSEKVSLLKITAAPVKDTSQGTSRGQHRENRLGISIFELDIPLKGPTIREVKFYQAAEVDG</sequence>
<organism evidence="1">
    <name type="scientific">marine metagenome</name>
    <dbReference type="NCBI Taxonomy" id="408172"/>
    <lineage>
        <taxon>unclassified sequences</taxon>
        <taxon>metagenomes</taxon>
        <taxon>ecological metagenomes</taxon>
    </lineage>
</organism>